<accession>A0A1D7UVP1</accession>
<dbReference type="OrthoDB" id="342255at2"/>
<dbReference type="Gene3D" id="1.10.510.10">
    <property type="entry name" value="Transferase(Phosphotransferase) domain 1"/>
    <property type="match status" value="1"/>
</dbReference>
<dbReference type="KEGG" id="laj:A0128_07335"/>
<evidence type="ECO:0000313" key="3">
    <source>
        <dbReference type="Proteomes" id="UP000094197"/>
    </source>
</evidence>
<dbReference type="Pfam" id="PF01636">
    <property type="entry name" value="APH"/>
    <property type="match status" value="1"/>
</dbReference>
<dbReference type="AlphaFoldDB" id="A0A1D7UVP1"/>
<sequence>MILDITDILTLLKKEYSHLGNILSLTPLQFSFHVNNQLFLVETEKDKYILKFNEALNDFYGIENASLKLETIGRCTKVLKENGLPVEETVASIEGNYVSRLYGGSIRLFRFIEGREYSIEGDADLRKLISFSKKLHTFPIRKLEIEIPNVGLHLSAPYPLEKTIDNFEFIQKKLKEEVGESWHVVSENFRNVLVEAENLIQWNQDKNHHLAHVDLHPRNVIVGFESGLSVIDLDYLRIGNPFVCLGLTFTRTTFFGKKERRGEDLEDKLSFFESVYESGPDSEFVKNLLYGALYIETEKIFRNLYRYYKTGMYRNFAEDVSKFHFQIFEIVRSIIKKRGY</sequence>
<dbReference type="Gene3D" id="3.30.200.20">
    <property type="entry name" value="Phosphorylase Kinase, domain 1"/>
    <property type="match status" value="1"/>
</dbReference>
<name>A0A1D7UVP1_9LEPT</name>
<dbReference type="InterPro" id="IPR002575">
    <property type="entry name" value="Aminoglycoside_PTrfase"/>
</dbReference>
<dbReference type="EMBL" id="CP015217">
    <property type="protein sequence ID" value="AOP33669.1"/>
    <property type="molecule type" value="Genomic_DNA"/>
</dbReference>
<protein>
    <recommendedName>
        <fullName evidence="1">Aminoglycoside phosphotransferase domain-containing protein</fullName>
    </recommendedName>
</protein>
<reference evidence="2 3" key="1">
    <citation type="submission" date="2016-04" db="EMBL/GenBank/DDBJ databases">
        <title>Complete genome seqeunce of Leptospira alstonii serovar Room22.</title>
        <authorList>
            <person name="Nally J.E."/>
            <person name="Bayles D.O."/>
            <person name="Hurley D."/>
            <person name="Fanning S."/>
            <person name="McMahon B.J."/>
            <person name="Arent Z."/>
        </authorList>
    </citation>
    <scope>NUCLEOTIDE SEQUENCE [LARGE SCALE GENOMIC DNA]</scope>
    <source>
        <strain evidence="2 3">GWTS #1</strain>
    </source>
</reference>
<proteinExistence type="predicted"/>
<organism evidence="2 3">
    <name type="scientific">Leptospira tipperaryensis</name>
    <dbReference type="NCBI Taxonomy" id="2564040"/>
    <lineage>
        <taxon>Bacteria</taxon>
        <taxon>Pseudomonadati</taxon>
        <taxon>Spirochaetota</taxon>
        <taxon>Spirochaetia</taxon>
        <taxon>Leptospirales</taxon>
        <taxon>Leptospiraceae</taxon>
        <taxon>Leptospira</taxon>
    </lineage>
</organism>
<keyword evidence="3" id="KW-1185">Reference proteome</keyword>
<dbReference type="SUPFAM" id="SSF56112">
    <property type="entry name" value="Protein kinase-like (PK-like)"/>
    <property type="match status" value="1"/>
</dbReference>
<evidence type="ECO:0000313" key="2">
    <source>
        <dbReference type="EMBL" id="AOP33669.1"/>
    </source>
</evidence>
<gene>
    <name evidence="2" type="ORF">A0128_07335</name>
</gene>
<dbReference type="InterPro" id="IPR011009">
    <property type="entry name" value="Kinase-like_dom_sf"/>
</dbReference>
<feature type="domain" description="Aminoglycoside phosphotransferase" evidence="1">
    <location>
        <begin position="34"/>
        <end position="244"/>
    </location>
</feature>
<dbReference type="Proteomes" id="UP000094197">
    <property type="component" value="Chromosome 1"/>
</dbReference>
<dbReference type="RefSeq" id="WP_069606904.1">
    <property type="nucleotide sequence ID" value="NZ_CP015217.1"/>
</dbReference>
<dbReference type="Gene3D" id="1.20.58.840">
    <property type="match status" value="1"/>
</dbReference>
<evidence type="ECO:0000259" key="1">
    <source>
        <dbReference type="Pfam" id="PF01636"/>
    </source>
</evidence>